<feature type="transmembrane region" description="Helical" evidence="1">
    <location>
        <begin position="47"/>
        <end position="66"/>
    </location>
</feature>
<keyword evidence="1" id="KW-0812">Transmembrane</keyword>
<dbReference type="Proteomes" id="UP000481109">
    <property type="component" value="Unassembled WGS sequence"/>
</dbReference>
<dbReference type="RefSeq" id="WP_165335566.1">
    <property type="nucleotide sequence ID" value="NZ_JAAKZW010000195.1"/>
</dbReference>
<accession>A0A6G4XTK2</accession>
<keyword evidence="3" id="KW-1185">Reference proteome</keyword>
<comment type="caution">
    <text evidence="2">The sequence shown here is derived from an EMBL/GenBank/DDBJ whole genome shotgun (WGS) entry which is preliminary data.</text>
</comment>
<name>A0A6G4XTK2_9ACTN</name>
<evidence type="ECO:0000256" key="1">
    <source>
        <dbReference type="SAM" id="Phobius"/>
    </source>
</evidence>
<sequence length="131" mass="12944">MAGGQAHGRPALDGPPWVVANELLAFVIEMGALGALAWWGFATGDGVLLSLLLGLGAPAVAIVLWGQFAAPKAKRPPGLPGVLLVKALVLGGGAVALYGLGHPVAAVIAAVVVVGNTAVLEIFRKQAGAAA</sequence>
<keyword evidence="1" id="KW-0472">Membrane</keyword>
<feature type="transmembrane region" description="Helical" evidence="1">
    <location>
        <begin position="23"/>
        <end position="41"/>
    </location>
</feature>
<evidence type="ECO:0000313" key="3">
    <source>
        <dbReference type="Proteomes" id="UP000481109"/>
    </source>
</evidence>
<dbReference type="EMBL" id="JAAKZW010000195">
    <property type="protein sequence ID" value="NGO80137.1"/>
    <property type="molecule type" value="Genomic_DNA"/>
</dbReference>
<protein>
    <submittedName>
        <fullName evidence="2">YrdB family protein</fullName>
    </submittedName>
</protein>
<feature type="transmembrane region" description="Helical" evidence="1">
    <location>
        <begin position="104"/>
        <end position="123"/>
    </location>
</feature>
<reference evidence="2 3" key="1">
    <citation type="submission" date="2020-02" db="EMBL/GenBank/DDBJ databases">
        <title>Whole-genome analyses of novel actinobacteria.</title>
        <authorList>
            <person name="Sahin N."/>
            <person name="Tokatli A."/>
        </authorList>
    </citation>
    <scope>NUCLEOTIDE SEQUENCE [LARGE SCALE GENOMIC DNA]</scope>
    <source>
        <strain evidence="2 3">YC504</strain>
    </source>
</reference>
<organism evidence="2 3">
    <name type="scientific">Streptomyces mesophilus</name>
    <dbReference type="NCBI Taxonomy" id="1775132"/>
    <lineage>
        <taxon>Bacteria</taxon>
        <taxon>Bacillati</taxon>
        <taxon>Actinomycetota</taxon>
        <taxon>Actinomycetes</taxon>
        <taxon>Kitasatosporales</taxon>
        <taxon>Streptomycetaceae</taxon>
        <taxon>Streptomyces</taxon>
    </lineage>
</organism>
<dbReference type="Pfam" id="PF10823">
    <property type="entry name" value="DUF2568"/>
    <property type="match status" value="1"/>
</dbReference>
<evidence type="ECO:0000313" key="2">
    <source>
        <dbReference type="EMBL" id="NGO80137.1"/>
    </source>
</evidence>
<keyword evidence="1" id="KW-1133">Transmembrane helix</keyword>
<proteinExistence type="predicted"/>
<dbReference type="InterPro" id="IPR021214">
    <property type="entry name" value="DUF2568"/>
</dbReference>
<dbReference type="AlphaFoldDB" id="A0A6G4XTK2"/>
<gene>
    <name evidence="2" type="ORF">G6045_31435</name>
</gene>